<dbReference type="EMBL" id="JADBGI010000039">
    <property type="protein sequence ID" value="MBE3002268.1"/>
    <property type="molecule type" value="Genomic_DNA"/>
</dbReference>
<name>A0ABR9PEL7_9ACTN</name>
<accession>A0ABR9PEL7</accession>
<reference evidence="2 3" key="1">
    <citation type="submission" date="2020-09" db="EMBL/GenBank/DDBJ databases">
        <title>Diversity and distribution of actinomycetes associated with coral in the coast of Hainan.</title>
        <authorList>
            <person name="Li F."/>
        </authorList>
    </citation>
    <scope>NUCLEOTIDE SEQUENCE [LARGE SCALE GENOMIC DNA]</scope>
    <source>
        <strain evidence="2 3">HNM0947</strain>
    </source>
</reference>
<dbReference type="PROSITE" id="PS51257">
    <property type="entry name" value="PROKAR_LIPOPROTEIN"/>
    <property type="match status" value="1"/>
</dbReference>
<organism evidence="2 3">
    <name type="scientific">Nocardiopsis coralli</name>
    <dbReference type="NCBI Taxonomy" id="2772213"/>
    <lineage>
        <taxon>Bacteria</taxon>
        <taxon>Bacillati</taxon>
        <taxon>Actinomycetota</taxon>
        <taxon>Actinomycetes</taxon>
        <taxon>Streptosporangiales</taxon>
        <taxon>Nocardiopsidaceae</taxon>
        <taxon>Nocardiopsis</taxon>
    </lineage>
</organism>
<proteinExistence type="predicted"/>
<dbReference type="Proteomes" id="UP000806528">
    <property type="component" value="Unassembled WGS sequence"/>
</dbReference>
<sequence length="150" mass="15097">MHRNSALPPRVLVPVTALLGTLACTPLTPVPGPAPPPEVTVEAAEPETAHTFDAGAPVPVELTAVRPEDGATAEPLRSGDEAEVSFSHLEQSAECTVVLPEGTADLGSGHTLTAALECGTDVEATVLDPALAVLADGAPAARGRVVLSDA</sequence>
<feature type="compositionally biased region" description="Pro residues" evidence="1">
    <location>
        <begin position="28"/>
        <end position="38"/>
    </location>
</feature>
<evidence type="ECO:0000256" key="1">
    <source>
        <dbReference type="SAM" id="MobiDB-lite"/>
    </source>
</evidence>
<evidence type="ECO:0008006" key="4">
    <source>
        <dbReference type="Google" id="ProtNLM"/>
    </source>
</evidence>
<keyword evidence="3" id="KW-1185">Reference proteome</keyword>
<evidence type="ECO:0000313" key="3">
    <source>
        <dbReference type="Proteomes" id="UP000806528"/>
    </source>
</evidence>
<evidence type="ECO:0000313" key="2">
    <source>
        <dbReference type="EMBL" id="MBE3002268.1"/>
    </source>
</evidence>
<feature type="region of interest" description="Disordered" evidence="1">
    <location>
        <begin position="28"/>
        <end position="59"/>
    </location>
</feature>
<gene>
    <name evidence="2" type="ORF">IDM40_26730</name>
</gene>
<comment type="caution">
    <text evidence="2">The sequence shown here is derived from an EMBL/GenBank/DDBJ whole genome shotgun (WGS) entry which is preliminary data.</text>
</comment>
<protein>
    <recommendedName>
        <fullName evidence="4">Lipoprotein</fullName>
    </recommendedName>
</protein>
<dbReference type="RefSeq" id="WP_193124856.1">
    <property type="nucleotide sequence ID" value="NZ_JADBGI010000039.1"/>
</dbReference>